<evidence type="ECO:0000313" key="2">
    <source>
        <dbReference type="Proteomes" id="UP000828390"/>
    </source>
</evidence>
<comment type="caution">
    <text evidence="1">The sequence shown here is derived from an EMBL/GenBank/DDBJ whole genome shotgun (WGS) entry which is preliminary data.</text>
</comment>
<dbReference type="AlphaFoldDB" id="A0A9D4CJD2"/>
<protein>
    <submittedName>
        <fullName evidence="1">Uncharacterized protein</fullName>
    </submittedName>
</protein>
<dbReference type="EMBL" id="JAIWYP010000012">
    <property type="protein sequence ID" value="KAH3725375.1"/>
    <property type="molecule type" value="Genomic_DNA"/>
</dbReference>
<sequence length="250" mass="28879">MMSMYLTPKQTSQNKHRFKYSASNDEVYIEDDVTEHERDSYMEPLVNRHIWQLLDRSPILPIRQGDEENKQETMYSSLRISENMAERLQCMSRCLGPKDAVLKKHHIASTTLQKSADMNYTEINVSGDRKVVLDNGKRLIMETNHYDFVEGSRVDETEEEDTDIYDDVIIEHTERLRYTKTPKDGDTFNARICRSRSSELVSSECGCSHQKILTIAPLHSTVDTLATVNDNVKPFTYKLFGEMTLVINEG</sequence>
<dbReference type="Proteomes" id="UP000828390">
    <property type="component" value="Unassembled WGS sequence"/>
</dbReference>
<keyword evidence="2" id="KW-1185">Reference proteome</keyword>
<reference evidence="1" key="2">
    <citation type="submission" date="2020-11" db="EMBL/GenBank/DDBJ databases">
        <authorList>
            <person name="McCartney M.A."/>
            <person name="Auch B."/>
            <person name="Kono T."/>
            <person name="Mallez S."/>
            <person name="Becker A."/>
            <person name="Gohl D.M."/>
            <person name="Silverstein K.A.T."/>
            <person name="Koren S."/>
            <person name="Bechman K.B."/>
            <person name="Herman A."/>
            <person name="Abrahante J.E."/>
            <person name="Garbe J."/>
        </authorList>
    </citation>
    <scope>NUCLEOTIDE SEQUENCE</scope>
    <source>
        <strain evidence="1">Duluth1</strain>
        <tissue evidence="1">Whole animal</tissue>
    </source>
</reference>
<accession>A0A9D4CJD2</accession>
<evidence type="ECO:0000313" key="1">
    <source>
        <dbReference type="EMBL" id="KAH3725375.1"/>
    </source>
</evidence>
<gene>
    <name evidence="1" type="ORF">DPMN_051208</name>
</gene>
<proteinExistence type="predicted"/>
<organism evidence="1 2">
    <name type="scientific">Dreissena polymorpha</name>
    <name type="common">Zebra mussel</name>
    <name type="synonym">Mytilus polymorpha</name>
    <dbReference type="NCBI Taxonomy" id="45954"/>
    <lineage>
        <taxon>Eukaryota</taxon>
        <taxon>Metazoa</taxon>
        <taxon>Spiralia</taxon>
        <taxon>Lophotrochozoa</taxon>
        <taxon>Mollusca</taxon>
        <taxon>Bivalvia</taxon>
        <taxon>Autobranchia</taxon>
        <taxon>Heteroconchia</taxon>
        <taxon>Euheterodonta</taxon>
        <taxon>Imparidentia</taxon>
        <taxon>Neoheterodontei</taxon>
        <taxon>Myida</taxon>
        <taxon>Dreissenoidea</taxon>
        <taxon>Dreissenidae</taxon>
        <taxon>Dreissena</taxon>
    </lineage>
</organism>
<name>A0A9D4CJD2_DREPO</name>
<reference evidence="1" key="1">
    <citation type="journal article" date="2019" name="bioRxiv">
        <title>The Genome of the Zebra Mussel, Dreissena polymorpha: A Resource for Invasive Species Research.</title>
        <authorList>
            <person name="McCartney M.A."/>
            <person name="Auch B."/>
            <person name="Kono T."/>
            <person name="Mallez S."/>
            <person name="Zhang Y."/>
            <person name="Obille A."/>
            <person name="Becker A."/>
            <person name="Abrahante J.E."/>
            <person name="Garbe J."/>
            <person name="Badalamenti J.P."/>
            <person name="Herman A."/>
            <person name="Mangelson H."/>
            <person name="Liachko I."/>
            <person name="Sullivan S."/>
            <person name="Sone E.D."/>
            <person name="Koren S."/>
            <person name="Silverstein K.A.T."/>
            <person name="Beckman K.B."/>
            <person name="Gohl D.M."/>
        </authorList>
    </citation>
    <scope>NUCLEOTIDE SEQUENCE</scope>
    <source>
        <strain evidence="1">Duluth1</strain>
        <tissue evidence="1">Whole animal</tissue>
    </source>
</reference>